<proteinExistence type="predicted"/>
<protein>
    <submittedName>
        <fullName evidence="1">CopG family transcriptional regulator</fullName>
    </submittedName>
</protein>
<accession>A0AAW4BCW9</accession>
<reference evidence="1" key="1">
    <citation type="journal article" date="2021" name="PeerJ">
        <title>Analysis of 44 Vibrio anguillarum genomes reveals high genetic diversity.</title>
        <authorList>
            <person name="Hansen M.J."/>
            <person name="Dalsgaard I."/>
        </authorList>
    </citation>
    <scope>NUCLEOTIDE SEQUENCE</scope>
    <source>
        <strain evidence="1">850617-1/1</strain>
    </source>
</reference>
<organism evidence="1 2">
    <name type="scientific">Vibrio anguillarum</name>
    <name type="common">Listonella anguillarum</name>
    <dbReference type="NCBI Taxonomy" id="55601"/>
    <lineage>
        <taxon>Bacteria</taxon>
        <taxon>Pseudomonadati</taxon>
        <taxon>Pseudomonadota</taxon>
        <taxon>Gammaproteobacteria</taxon>
        <taxon>Vibrionales</taxon>
        <taxon>Vibrionaceae</taxon>
        <taxon>Vibrio</taxon>
    </lineage>
</organism>
<evidence type="ECO:0000313" key="2">
    <source>
        <dbReference type="Proteomes" id="UP000786185"/>
    </source>
</evidence>
<sequence length="338" mass="40210">MKITQDYLENDIYNLISKDTFELVAHHLLLNSNDTSEYKFNKKIFSIKHDKNAINSKINSIIQDVIDISHGYKKSQIHSKYIYRNAPAIAEINDYLKSERSKKILSKSDLEWIKMGNSRQCLFLFSLLFIHYNQTSILEEFTILSSKSFKNVILDKITDVDIQSKMSILNNFDPNITHSFDLMHEHLFLFFMSINKKEAIVKMDELKEKWSSALKNNNHDWIDKKNTVQIHWIVEYFKKSNIELWFINNNEDIDYKYYSCLTLLDLWQEDYFIPGIGSKNYFLEKIKRSWSQQKYRLSVKDKKSINLRVDKEIEKKINKLCADSKLTKSQLIELLLKK</sequence>
<dbReference type="RefSeq" id="WP_088720983.1">
    <property type="nucleotide sequence ID" value="NZ_CP022101.1"/>
</dbReference>
<name>A0AAW4BCW9_VIBAN</name>
<dbReference type="EMBL" id="SCLC01000003">
    <property type="protein sequence ID" value="MBF4434146.1"/>
    <property type="molecule type" value="Genomic_DNA"/>
</dbReference>
<evidence type="ECO:0000313" key="1">
    <source>
        <dbReference type="EMBL" id="MBF4434146.1"/>
    </source>
</evidence>
<dbReference type="AlphaFoldDB" id="A0AAW4BCW9"/>
<gene>
    <name evidence="1" type="ORF">ERJ77_06460</name>
</gene>
<dbReference type="Proteomes" id="UP000786185">
    <property type="component" value="Unassembled WGS sequence"/>
</dbReference>
<comment type="caution">
    <text evidence="1">The sequence shown here is derived from an EMBL/GenBank/DDBJ whole genome shotgun (WGS) entry which is preliminary data.</text>
</comment>